<keyword evidence="22" id="KW-0539">Nucleus</keyword>
<reference evidence="27 28" key="1">
    <citation type="submission" date="2018-12" db="EMBL/GenBank/DDBJ databases">
        <title>Draft genome sequence of Xylaria grammica IHI A82.</title>
        <authorList>
            <person name="Buettner E."/>
            <person name="Kellner H."/>
        </authorList>
    </citation>
    <scope>NUCLEOTIDE SEQUENCE [LARGE SCALE GENOMIC DNA]</scope>
    <source>
        <strain evidence="27 28">IHI A82</strain>
    </source>
</reference>
<dbReference type="Gene3D" id="1.10.150.910">
    <property type="match status" value="1"/>
</dbReference>
<keyword evidence="17" id="KW-0408">Iron</keyword>
<dbReference type="FunFam" id="1.20.5.270:FF:000002">
    <property type="entry name" value="Cytochrome b-c1 complex subunit Rieske, mitochondrial"/>
    <property type="match status" value="1"/>
</dbReference>
<dbReference type="Pfam" id="PF02921">
    <property type="entry name" value="UCR_TM"/>
    <property type="match status" value="1"/>
</dbReference>
<evidence type="ECO:0000256" key="8">
    <source>
        <dbReference type="ARBA" id="ARBA00022660"/>
    </source>
</evidence>
<keyword evidence="7" id="KW-0813">Transport</keyword>
<dbReference type="InterPro" id="IPR050358">
    <property type="entry name" value="RSE1/DDB1/CFT1"/>
</dbReference>
<dbReference type="Pfam" id="PF10433">
    <property type="entry name" value="Beta-prop_RSE1_1st"/>
    <property type="match status" value="1"/>
</dbReference>
<dbReference type="CDD" id="cd03470">
    <property type="entry name" value="Rieske_cytochrome_bc1"/>
    <property type="match status" value="1"/>
</dbReference>
<dbReference type="Gene3D" id="2.102.10.10">
    <property type="entry name" value="Rieske [2Fe-2S] iron-sulphur domain"/>
    <property type="match status" value="1"/>
</dbReference>
<evidence type="ECO:0000256" key="5">
    <source>
        <dbReference type="ARBA" id="ARBA00012951"/>
    </source>
</evidence>
<comment type="similarity">
    <text evidence="3">Belongs to the DDB1 family.</text>
</comment>
<dbReference type="InterPro" id="IPR006317">
    <property type="entry name" value="Ubiquinol_cyt_c_Rdtase_Fe-S-su"/>
</dbReference>
<evidence type="ECO:0000256" key="24">
    <source>
        <dbReference type="ARBA" id="ARBA00034078"/>
    </source>
</evidence>
<evidence type="ECO:0000256" key="20">
    <source>
        <dbReference type="ARBA" id="ARBA00023136"/>
    </source>
</evidence>
<evidence type="ECO:0000256" key="12">
    <source>
        <dbReference type="ARBA" id="ARBA00022792"/>
    </source>
</evidence>
<proteinExistence type="inferred from homology"/>
<dbReference type="GO" id="GO:0003676">
    <property type="term" value="F:nucleic acid binding"/>
    <property type="evidence" value="ECO:0007669"/>
    <property type="project" value="InterPro"/>
</dbReference>
<organism evidence="27 28">
    <name type="scientific">Xylaria grammica</name>
    <dbReference type="NCBI Taxonomy" id="363999"/>
    <lineage>
        <taxon>Eukaryota</taxon>
        <taxon>Fungi</taxon>
        <taxon>Dikarya</taxon>
        <taxon>Ascomycota</taxon>
        <taxon>Pezizomycotina</taxon>
        <taxon>Sordariomycetes</taxon>
        <taxon>Xylariomycetidae</taxon>
        <taxon>Xylariales</taxon>
        <taxon>Xylariaceae</taxon>
        <taxon>Xylaria</taxon>
    </lineage>
</organism>
<comment type="cofactor">
    <cofactor evidence="24">
        <name>[2Fe-2S] cluster</name>
        <dbReference type="ChEBI" id="CHEBI:190135"/>
    </cofactor>
</comment>
<dbReference type="FunFam" id="2.130.10.10:FF:000629">
    <property type="entry name" value="UV-damaged DNA binding protein"/>
    <property type="match status" value="1"/>
</dbReference>
<name>A0A439D5M6_9PEZI</name>
<evidence type="ECO:0000256" key="19">
    <source>
        <dbReference type="ARBA" id="ARBA00023128"/>
    </source>
</evidence>
<keyword evidence="11" id="KW-0479">Metal-binding</keyword>
<dbReference type="Proteomes" id="UP000286045">
    <property type="component" value="Unassembled WGS sequence"/>
</dbReference>
<dbReference type="InterPro" id="IPR015943">
    <property type="entry name" value="WD40/YVTN_repeat-like_dom_sf"/>
</dbReference>
<dbReference type="STRING" id="363999.A0A439D5M6"/>
<keyword evidence="15" id="KW-0249">Electron transport</keyword>
<keyword evidence="10" id="KW-0001">2Fe-2S</keyword>
<dbReference type="PRINTS" id="PR00162">
    <property type="entry name" value="RIESKE"/>
</dbReference>
<keyword evidence="16" id="KW-1133">Transmembrane helix</keyword>
<keyword evidence="8" id="KW-0679">Respiratory chain</keyword>
<evidence type="ECO:0000256" key="2">
    <source>
        <dbReference type="ARBA" id="ARBA00004434"/>
    </source>
</evidence>
<evidence type="ECO:0000256" key="4">
    <source>
        <dbReference type="ARBA" id="ARBA00010651"/>
    </source>
</evidence>
<gene>
    <name evidence="27" type="ORF">EKO27_g5407</name>
</gene>
<protein>
    <recommendedName>
        <fullName evidence="25">Cytochrome b-c1 complex subunit Rieske, mitochondrial</fullName>
        <ecNumber evidence="5">7.1.1.8</ecNumber>
    </recommendedName>
    <alternativeName>
        <fullName evidence="6">DNA damage-binding protein 1</fullName>
    </alternativeName>
</protein>
<comment type="catalytic activity">
    <reaction evidence="23">
        <text>a quinol + 2 Fe(III)-[cytochrome c](out) = a quinone + 2 Fe(II)-[cytochrome c](out) + 2 H(+)(out)</text>
        <dbReference type="Rhea" id="RHEA:11484"/>
        <dbReference type="Rhea" id="RHEA-COMP:10350"/>
        <dbReference type="Rhea" id="RHEA-COMP:14399"/>
        <dbReference type="ChEBI" id="CHEBI:15378"/>
        <dbReference type="ChEBI" id="CHEBI:24646"/>
        <dbReference type="ChEBI" id="CHEBI:29033"/>
        <dbReference type="ChEBI" id="CHEBI:29034"/>
        <dbReference type="ChEBI" id="CHEBI:132124"/>
        <dbReference type="EC" id="7.1.1.8"/>
    </reaction>
</comment>
<evidence type="ECO:0000256" key="23">
    <source>
        <dbReference type="ARBA" id="ARBA00029351"/>
    </source>
</evidence>
<dbReference type="PANTHER" id="PTHR10644">
    <property type="entry name" value="DNA REPAIR/RNA PROCESSING CPSF FAMILY"/>
    <property type="match status" value="1"/>
</dbReference>
<dbReference type="PROSITE" id="PS51296">
    <property type="entry name" value="RIESKE"/>
    <property type="match status" value="1"/>
</dbReference>
<dbReference type="InterPro" id="IPR004871">
    <property type="entry name" value="RSE1/DDB1/CPSF1_C"/>
</dbReference>
<keyword evidence="9" id="KW-0812">Transmembrane</keyword>
<accession>A0A439D5M6</accession>
<keyword evidence="13" id="KW-0809">Transit peptide</keyword>
<dbReference type="GO" id="GO:0008121">
    <property type="term" value="F:quinol-cytochrome-c reductase activity"/>
    <property type="evidence" value="ECO:0007669"/>
    <property type="project" value="UniProtKB-EC"/>
</dbReference>
<dbReference type="GO" id="GO:0005743">
    <property type="term" value="C:mitochondrial inner membrane"/>
    <property type="evidence" value="ECO:0007669"/>
    <property type="project" value="UniProtKB-SubCell"/>
</dbReference>
<keyword evidence="28" id="KW-1185">Reference proteome</keyword>
<dbReference type="SUPFAM" id="SSF50022">
    <property type="entry name" value="ISP domain"/>
    <property type="match status" value="1"/>
</dbReference>
<keyword evidence="19" id="KW-0496">Mitochondrion</keyword>
<evidence type="ECO:0000256" key="11">
    <source>
        <dbReference type="ARBA" id="ARBA00022723"/>
    </source>
</evidence>
<dbReference type="EMBL" id="RYZI01000143">
    <property type="protein sequence ID" value="RWA09704.1"/>
    <property type="molecule type" value="Genomic_DNA"/>
</dbReference>
<evidence type="ECO:0000256" key="16">
    <source>
        <dbReference type="ARBA" id="ARBA00022989"/>
    </source>
</evidence>
<dbReference type="InterPro" id="IPR036922">
    <property type="entry name" value="Rieske_2Fe-2S_sf"/>
</dbReference>
<evidence type="ECO:0000256" key="6">
    <source>
        <dbReference type="ARBA" id="ARBA00014577"/>
    </source>
</evidence>
<dbReference type="SUPFAM" id="SSF69322">
    <property type="entry name" value="Tricorn protease domain 2"/>
    <property type="match status" value="1"/>
</dbReference>
<evidence type="ECO:0000256" key="18">
    <source>
        <dbReference type="ARBA" id="ARBA00023014"/>
    </source>
</evidence>
<evidence type="ECO:0000256" key="14">
    <source>
        <dbReference type="ARBA" id="ARBA00022967"/>
    </source>
</evidence>
<evidence type="ECO:0000256" key="21">
    <source>
        <dbReference type="ARBA" id="ARBA00023157"/>
    </source>
</evidence>
<dbReference type="Pfam" id="PF23726">
    <property type="entry name" value="Beta-prop_RSE1_2nd"/>
    <property type="match status" value="1"/>
</dbReference>
<dbReference type="EC" id="7.1.1.8" evidence="5"/>
<dbReference type="GO" id="GO:0046872">
    <property type="term" value="F:metal ion binding"/>
    <property type="evidence" value="ECO:0007669"/>
    <property type="project" value="UniProtKB-KW"/>
</dbReference>
<comment type="subcellular location">
    <subcellularLocation>
        <location evidence="2">Mitochondrion inner membrane</location>
        <topology evidence="2">Single-pass membrane protein</topology>
    </subcellularLocation>
    <subcellularLocation>
        <location evidence="1">Nucleus</location>
    </subcellularLocation>
</comment>
<evidence type="ECO:0000256" key="9">
    <source>
        <dbReference type="ARBA" id="ARBA00022692"/>
    </source>
</evidence>
<comment type="similarity">
    <text evidence="4">Belongs to the Rieske iron-sulfur protein family.</text>
</comment>
<evidence type="ECO:0000256" key="7">
    <source>
        <dbReference type="ARBA" id="ARBA00022448"/>
    </source>
</evidence>
<dbReference type="FunFam" id="2.102.10.10:FF:000001">
    <property type="entry name" value="Cytochrome b-c1 complex subunit Rieske, mitochondrial"/>
    <property type="match status" value="1"/>
</dbReference>
<dbReference type="GO" id="GO:0051537">
    <property type="term" value="F:2 iron, 2 sulfur cluster binding"/>
    <property type="evidence" value="ECO:0007669"/>
    <property type="project" value="UniProtKB-KW"/>
</dbReference>
<evidence type="ECO:0000256" key="3">
    <source>
        <dbReference type="ARBA" id="ARBA00007453"/>
    </source>
</evidence>
<keyword evidence="21" id="KW-1015">Disulfide bond</keyword>
<dbReference type="InterPro" id="IPR018846">
    <property type="entry name" value="Beta-prop_RSE1/DDB1/CPSF1_1st"/>
</dbReference>
<keyword evidence="12" id="KW-0999">Mitochondrion inner membrane</keyword>
<feature type="domain" description="Rieske" evidence="26">
    <location>
        <begin position="1317"/>
        <end position="1412"/>
    </location>
</feature>
<evidence type="ECO:0000313" key="28">
    <source>
        <dbReference type="Proteomes" id="UP000286045"/>
    </source>
</evidence>
<dbReference type="InterPro" id="IPR017941">
    <property type="entry name" value="Rieske_2Fe-2S"/>
</dbReference>
<dbReference type="InterPro" id="IPR037008">
    <property type="entry name" value="bc1_Rieske_TM_sf"/>
</dbReference>
<dbReference type="InterPro" id="IPR058543">
    <property type="entry name" value="Beta-prop_RSE1/DDB1/CPSF1_2nd"/>
</dbReference>
<sequence>MAYIAPIHRPNSVRHAIRLGLFPDEPECLVVAKANRLETWKLDDTEALAHTNTQYVNGTISMLQRLRPRDADTDLLFVGTDRFQYFTVGWDPAKGRLDTVEMFYDVNEKHMRDSQSQDKCIVDPTGRFMVVLLWEGVINVLRMHTVKSKRQNLNWMDQVRISELFIKCASFLHVETGHPKIAFLYQTRTEHPDCHLVSYRLTADDKNTEVSRFEVRDQIDRMEIEDPGSALLIPVSKGEEDQKRYLSRNAASARAQLGGLIVLGETRLLYYDDAAKKKVETALQEASIFVAWAEYDVSHYFVGDDYGNLWILEILLDGVVVTGMEMKKISIISRPSCLVFMGNSTLFVGSHYGDSQIFHVDIDQGTIELIQTLHNIAPILDLTIMDMGNREGEGQTSNEYSSGQARIVTGSGVHKDGSLRSVRSGVGLDDIGILDSMGNVRSLFSLKSYGVAKTDTLVVSLLTETRIFLFGPTGDIEEVDNFKGMIFTEPTLLTQNLSNDRVLQVTPSSVLLIDLESGVAMSTWRPAEGEITNVSANDQWVLLSVDGRVLISLRIGQDLVKNEQNNLSDSDQVACIHLPPQYPSIGVVGLWKFGSISIVDINTLQPLHSENLRRKDDNASVPRDIALAQVLPNDVSGPTLFVSMEDGFVITFNVSKDFSLSGRKMVVLGTRHARLQLLPRPNGMYNIFSTSEIPSLVYGSEGRIVYSAVTSDDAVCICPFDAEAFPNSIVVATETEIKISVIDTERRTHVNPLPMGETVRRIAYSRAERAFGLGCFQREVRENEEIIISSFKLVDEVIFKQLGQAFILDSSPRVEMVEAVIRAELPDSYGSVAERFIVGTSYLDDGSIVTAHSDKRGRILVLGIDSEREPYLITSRQLKGACRALAVMGDKVVAALAKTVIVYSYSEATTTSAALSKLASYRPATYPIDLVVEGNIIAVADLMKSMSLVEFTPAADGQPPKLTEVSRHYQSFWATALCHVDGDEWLESDTQGNLMVLRKNTTGVTIEDKRRMEVTSEINLGEMVNKMRKVTVDASDSAVIVPKAFVGTVEGGVYLFGMISPRYQDLLMRFQNKLADVVDTTGAIEFSRYRSFRNEERESDGPFRFVDGELLERFLDLDENKQETIWCASVPEAAPLSPALLSPSGNIPELFYWCRKKDLKLPNADSLRRPSDPDPLNVITAMASLTIASRALARGVSRSTTCLNAARTLSTSAQLQDAAGSYSSPFKGESKSTKIPDFSHYVNKGTSNTNLLFSYFMVGTMGAITAAGAKSTVQEFLKNMSASADVLAMAKVEVDLNAIPEGKNVIIKWRGKPVFIRHRTSDEIDEANKVNVASLRDPQADEDRVQKPEWLVMLGVCTHLGCVPIGEAGDFGGWFCPCHGSHYDISGRIRRGPAPLNLEIPAYDFPEEDKLVIG</sequence>
<dbReference type="Pfam" id="PF00355">
    <property type="entry name" value="Rieske"/>
    <property type="match status" value="1"/>
</dbReference>
<dbReference type="Pfam" id="PF03178">
    <property type="entry name" value="CPSF_A"/>
    <property type="match status" value="1"/>
</dbReference>
<dbReference type="Gene3D" id="2.130.10.10">
    <property type="entry name" value="YVTN repeat-like/Quinoprotein amine dehydrogenase"/>
    <property type="match status" value="3"/>
</dbReference>
<evidence type="ECO:0000256" key="10">
    <source>
        <dbReference type="ARBA" id="ARBA00022714"/>
    </source>
</evidence>
<evidence type="ECO:0000256" key="25">
    <source>
        <dbReference type="ARBA" id="ARBA00072517"/>
    </source>
</evidence>
<dbReference type="GO" id="GO:0005634">
    <property type="term" value="C:nucleus"/>
    <property type="evidence" value="ECO:0007669"/>
    <property type="project" value="UniProtKB-SubCell"/>
</dbReference>
<dbReference type="InterPro" id="IPR005805">
    <property type="entry name" value="Rieske_Fe-S_prot_C"/>
</dbReference>
<evidence type="ECO:0000256" key="15">
    <source>
        <dbReference type="ARBA" id="ARBA00022982"/>
    </source>
</evidence>
<dbReference type="InterPro" id="IPR004192">
    <property type="entry name" value="Rieske_TM"/>
</dbReference>
<dbReference type="SUPFAM" id="SSF81502">
    <property type="entry name" value="ISP transmembrane anchor"/>
    <property type="match status" value="1"/>
</dbReference>
<evidence type="ECO:0000256" key="22">
    <source>
        <dbReference type="ARBA" id="ARBA00023242"/>
    </source>
</evidence>
<evidence type="ECO:0000313" key="27">
    <source>
        <dbReference type="EMBL" id="RWA09704.1"/>
    </source>
</evidence>
<keyword evidence="18" id="KW-0411">Iron-sulfur</keyword>
<evidence type="ECO:0000256" key="17">
    <source>
        <dbReference type="ARBA" id="ARBA00023004"/>
    </source>
</evidence>
<dbReference type="NCBIfam" id="TIGR01416">
    <property type="entry name" value="Rieske_proteo"/>
    <property type="match status" value="1"/>
</dbReference>
<evidence type="ECO:0000259" key="26">
    <source>
        <dbReference type="PROSITE" id="PS51296"/>
    </source>
</evidence>
<dbReference type="SUPFAM" id="SSF50998">
    <property type="entry name" value="Quinoprotein alcohol dehydrogenase-like"/>
    <property type="match status" value="1"/>
</dbReference>
<dbReference type="Gene3D" id="1.20.5.270">
    <property type="entry name" value="Ubiquinol cytochrome reductase, transmembrane domain"/>
    <property type="match status" value="1"/>
</dbReference>
<dbReference type="InterPro" id="IPR011047">
    <property type="entry name" value="Quinoprotein_ADH-like_sf"/>
</dbReference>
<comment type="caution">
    <text evidence="27">The sequence shown here is derived from an EMBL/GenBank/DDBJ whole genome shotgun (WGS) entry which is preliminary data.</text>
</comment>
<keyword evidence="20" id="KW-0472">Membrane</keyword>
<evidence type="ECO:0000256" key="13">
    <source>
        <dbReference type="ARBA" id="ARBA00022946"/>
    </source>
</evidence>
<evidence type="ECO:0000256" key="1">
    <source>
        <dbReference type="ARBA" id="ARBA00004123"/>
    </source>
</evidence>
<keyword evidence="14" id="KW-1278">Translocase</keyword>